<proteinExistence type="predicted"/>
<evidence type="ECO:0000313" key="1">
    <source>
        <dbReference type="EMBL" id="KAF5401278.1"/>
    </source>
</evidence>
<dbReference type="AlphaFoldDB" id="A0A8J4T883"/>
<dbReference type="EMBL" id="LUCH01002579">
    <property type="protein sequence ID" value="KAF5401278.1"/>
    <property type="molecule type" value="Genomic_DNA"/>
</dbReference>
<sequence>IEFHFGETYFRALGLLTFTGLYLTVCANLSDLQHPFCQQSTHGRDPARNVWSSVVSKERTIAPQIMTLFTVSTTLYNETRQLRWTEDYAISSSPAGKDLRNRVSSTIYTAFELLNRSEFQNVLVDSMKFEQSLPPSSHVKCVFDFTLRTLPATQLSSEQLTQVFYLAMDIMNPVKRLVHLEKLNITRLTPDLTCKHAGGTWCPHGARCVQVGHGIMCICNSPLSFNGETCARKYYVYINLVYQVGTFGLFLRSRVIF</sequence>
<dbReference type="OrthoDB" id="6516201at2759"/>
<evidence type="ECO:0008006" key="3">
    <source>
        <dbReference type="Google" id="ProtNLM"/>
    </source>
</evidence>
<organism evidence="1 2">
    <name type="scientific">Paragonimus heterotremus</name>
    <dbReference type="NCBI Taxonomy" id="100268"/>
    <lineage>
        <taxon>Eukaryota</taxon>
        <taxon>Metazoa</taxon>
        <taxon>Spiralia</taxon>
        <taxon>Lophotrochozoa</taxon>
        <taxon>Platyhelminthes</taxon>
        <taxon>Trematoda</taxon>
        <taxon>Digenea</taxon>
        <taxon>Plagiorchiida</taxon>
        <taxon>Troglotremata</taxon>
        <taxon>Troglotrematidae</taxon>
        <taxon>Paragonimus</taxon>
    </lineage>
</organism>
<keyword evidence="2" id="KW-1185">Reference proteome</keyword>
<reference evidence="1" key="1">
    <citation type="submission" date="2019-05" db="EMBL/GenBank/DDBJ databases">
        <title>Annotation for the trematode Paragonimus heterotremus.</title>
        <authorList>
            <person name="Choi Y.-J."/>
        </authorList>
    </citation>
    <scope>NUCLEOTIDE SEQUENCE</scope>
    <source>
        <strain evidence="1">LC</strain>
    </source>
</reference>
<gene>
    <name evidence="1" type="ORF">PHET_05330</name>
</gene>
<dbReference type="Proteomes" id="UP000748531">
    <property type="component" value="Unassembled WGS sequence"/>
</dbReference>
<feature type="non-terminal residue" evidence="1">
    <location>
        <position position="257"/>
    </location>
</feature>
<protein>
    <recommendedName>
        <fullName evidence="3">EGF-like domain-containing protein</fullName>
    </recommendedName>
</protein>
<name>A0A8J4T883_9TREM</name>
<comment type="caution">
    <text evidence="1">The sequence shown here is derived from an EMBL/GenBank/DDBJ whole genome shotgun (WGS) entry which is preliminary data.</text>
</comment>
<accession>A0A8J4T883</accession>
<evidence type="ECO:0000313" key="2">
    <source>
        <dbReference type="Proteomes" id="UP000748531"/>
    </source>
</evidence>